<dbReference type="AlphaFoldDB" id="A0A1G6NYS5"/>
<dbReference type="STRING" id="639004.SAMN04488239_103265"/>
<dbReference type="OrthoDB" id="7745874at2"/>
<accession>A0A1G6NYS5</accession>
<reference evidence="3" key="1">
    <citation type="submission" date="2016-10" db="EMBL/GenBank/DDBJ databases">
        <authorList>
            <person name="Varghese N."/>
            <person name="Submissions S."/>
        </authorList>
    </citation>
    <scope>NUCLEOTIDE SEQUENCE [LARGE SCALE GENOMIC DNA]</scope>
    <source>
        <strain evidence="3">CGMCC 1.9108</strain>
    </source>
</reference>
<organism evidence="2 3">
    <name type="scientific">Ruegeria marina</name>
    <dbReference type="NCBI Taxonomy" id="639004"/>
    <lineage>
        <taxon>Bacteria</taxon>
        <taxon>Pseudomonadati</taxon>
        <taxon>Pseudomonadota</taxon>
        <taxon>Alphaproteobacteria</taxon>
        <taxon>Rhodobacterales</taxon>
        <taxon>Roseobacteraceae</taxon>
        <taxon>Ruegeria</taxon>
    </lineage>
</organism>
<dbReference type="RefSeq" id="WP_093029077.1">
    <property type="nucleotide sequence ID" value="NZ_FMZV01000003.1"/>
</dbReference>
<evidence type="ECO:0000256" key="1">
    <source>
        <dbReference type="SAM" id="SignalP"/>
    </source>
</evidence>
<feature type="chain" id="PRO_5011506186" evidence="1">
    <location>
        <begin position="23"/>
        <end position="95"/>
    </location>
</feature>
<sequence>MRHIIPTMAALALLLLPVPARAADCYADYKAKQEQPLRLHYGVMQVTACSAEQAAPEVATRLQAAGWTLLNVISVFGPEGLDKRKADAGPNFLRF</sequence>
<evidence type="ECO:0000313" key="2">
    <source>
        <dbReference type="EMBL" id="SDC73180.1"/>
    </source>
</evidence>
<keyword evidence="1" id="KW-0732">Signal</keyword>
<gene>
    <name evidence="2" type="ORF">SAMN04488239_103265</name>
</gene>
<feature type="signal peptide" evidence="1">
    <location>
        <begin position="1"/>
        <end position="22"/>
    </location>
</feature>
<keyword evidence="3" id="KW-1185">Reference proteome</keyword>
<dbReference type="Proteomes" id="UP000199628">
    <property type="component" value="Unassembled WGS sequence"/>
</dbReference>
<dbReference type="EMBL" id="FMZV01000003">
    <property type="protein sequence ID" value="SDC73180.1"/>
    <property type="molecule type" value="Genomic_DNA"/>
</dbReference>
<proteinExistence type="predicted"/>
<name>A0A1G6NYS5_9RHOB</name>
<protein>
    <submittedName>
        <fullName evidence="2">Uncharacterized protein</fullName>
    </submittedName>
</protein>
<evidence type="ECO:0000313" key="3">
    <source>
        <dbReference type="Proteomes" id="UP000199628"/>
    </source>
</evidence>